<feature type="compositionally biased region" description="Polar residues" evidence="1">
    <location>
        <begin position="390"/>
        <end position="399"/>
    </location>
</feature>
<evidence type="ECO:0000256" key="1">
    <source>
        <dbReference type="SAM" id="MobiDB-lite"/>
    </source>
</evidence>
<sequence>MDSWGRDPCAPACASAARSSSRHNGGRGALSPVEAPVVVWVQAGEYLGTCRQVSLSGAAVRCALQRLSRSRKQQPRVVLLLPQFPYRIFSGGPPTSHTTRDHFTPSPAKPTQASLGEPCRGWEGRGEEEDEGWWCGHRGSIGEEKENNETDFGQAPPSPAQCAAVGGYPKARHSGGVRQDFHSAPPVGEPGVGVRRRGHVVARQRALRGLWLPIGPLTCEAPSSLSSHEADAHACALCVSTYAYGLERAVSVVLVVAAGRSEALTFFFWTGRGAPQHDDWRGVLCSTPWTGEEGGGAVAAPGGRAFSLVFVLALSWHLWRARCVSRPFSPAATGGKRLLGRPPARSMGGGLTLRDQGTRLRPSWDQGLGSSDKSASPSEGSQLARRQGVPTGSSRSQRGPASRAKKRAGRLAGQSAATVAKLLRKV</sequence>
<reference evidence="2 3" key="1">
    <citation type="journal article" date="2016" name="Front. Microbiol.">
        <title>Genome and transcriptome sequences reveal the specific parasitism of the nematophagous Purpureocillium lilacinum 36-1.</title>
        <authorList>
            <person name="Xie J."/>
            <person name="Li S."/>
            <person name="Mo C."/>
            <person name="Xiao X."/>
            <person name="Peng D."/>
            <person name="Wang G."/>
            <person name="Xiao Y."/>
        </authorList>
    </citation>
    <scope>NUCLEOTIDE SEQUENCE [LARGE SCALE GENOMIC DNA]</scope>
    <source>
        <strain evidence="2 3">36-1</strain>
    </source>
</reference>
<evidence type="ECO:0000313" key="3">
    <source>
        <dbReference type="Proteomes" id="UP000245956"/>
    </source>
</evidence>
<dbReference type="EMBL" id="LCWV01000004">
    <property type="protein sequence ID" value="PWI73777.1"/>
    <property type="molecule type" value="Genomic_DNA"/>
</dbReference>
<dbReference type="Proteomes" id="UP000245956">
    <property type="component" value="Unassembled WGS sequence"/>
</dbReference>
<feature type="compositionally biased region" description="Polar residues" evidence="1">
    <location>
        <begin position="368"/>
        <end position="381"/>
    </location>
</feature>
<protein>
    <submittedName>
        <fullName evidence="2">Uncharacterized protein</fullName>
    </submittedName>
</protein>
<dbReference type="AlphaFoldDB" id="A0A2U3EGY1"/>
<feature type="region of interest" description="Disordered" evidence="1">
    <location>
        <begin position="146"/>
        <end position="192"/>
    </location>
</feature>
<proteinExistence type="predicted"/>
<accession>A0A2U3EGY1</accession>
<organism evidence="2 3">
    <name type="scientific">Purpureocillium lilacinum</name>
    <name type="common">Paecilomyces lilacinus</name>
    <dbReference type="NCBI Taxonomy" id="33203"/>
    <lineage>
        <taxon>Eukaryota</taxon>
        <taxon>Fungi</taxon>
        <taxon>Dikarya</taxon>
        <taxon>Ascomycota</taxon>
        <taxon>Pezizomycotina</taxon>
        <taxon>Sordariomycetes</taxon>
        <taxon>Hypocreomycetidae</taxon>
        <taxon>Hypocreales</taxon>
        <taxon>Ophiocordycipitaceae</taxon>
        <taxon>Purpureocillium</taxon>
    </lineage>
</organism>
<feature type="region of interest" description="Disordered" evidence="1">
    <location>
        <begin position="91"/>
        <end position="125"/>
    </location>
</feature>
<name>A0A2U3EGY1_PURLI</name>
<comment type="caution">
    <text evidence="2">The sequence shown here is derived from an EMBL/GenBank/DDBJ whole genome shotgun (WGS) entry which is preliminary data.</text>
</comment>
<feature type="region of interest" description="Disordered" evidence="1">
    <location>
        <begin position="334"/>
        <end position="417"/>
    </location>
</feature>
<evidence type="ECO:0000313" key="2">
    <source>
        <dbReference type="EMBL" id="PWI73777.1"/>
    </source>
</evidence>
<gene>
    <name evidence="2" type="ORF">PCL_09053</name>
</gene>